<evidence type="ECO:0000256" key="4">
    <source>
        <dbReference type="ARBA" id="ARBA00022801"/>
    </source>
</evidence>
<keyword evidence="5" id="KW-0464">Manganese</keyword>
<sequence length="367" mass="39794">MFQPSTRSVKPTAQLFACFLTRTPWIRGCVSTRRSGLCVQACPSQQRSLPRRYLGQPSPHTHPHLLRPGEVTPALTQREFALRRHRLMALISGRDGGGPPSAGPGHVAVVLSHPTRYMANDIPYPFHQSADLLYLSGFLEPDSALVLHLPAGAPPAHHTASLFVPRRDPARELWDGPRSGQDGAAALTGLERVYPTEELGRELLGLKGMTLFPGGGGGGGGACLHPLPFHRQELHSSCLAGVWGEMVLLDGGCEYFGYVSDVTRTWPVNGRFSPPQAELYQAVLDIQGACLTLCSPGVSLDSIYSHMLRLLGARLKDLGIISSRAGDADTHRAARRYCPHHVGHYLGMDVHDTPDLSRAQPLRPGMA</sequence>
<dbReference type="STRING" id="7918.ENSLOCP00000014211"/>
<evidence type="ECO:0000256" key="5">
    <source>
        <dbReference type="ARBA" id="ARBA00023211"/>
    </source>
</evidence>
<dbReference type="Pfam" id="PF05195">
    <property type="entry name" value="AMP_N"/>
    <property type="match status" value="1"/>
</dbReference>
<dbReference type="InterPro" id="IPR036005">
    <property type="entry name" value="Creatinase/aminopeptidase-like"/>
</dbReference>
<reference evidence="8" key="1">
    <citation type="submission" date="2011-12" db="EMBL/GenBank/DDBJ databases">
        <title>The Draft Genome of Lepisosteus oculatus.</title>
        <authorList>
            <consortium name="The Broad Institute Genome Assembly &amp; Analysis Group"/>
            <consortium name="Computational R&amp;D Group"/>
            <consortium name="and Sequencing Platform"/>
            <person name="Di Palma F."/>
            <person name="Alfoldi J."/>
            <person name="Johnson J."/>
            <person name="Berlin A."/>
            <person name="Gnerre S."/>
            <person name="Jaffe D."/>
            <person name="MacCallum I."/>
            <person name="Young S."/>
            <person name="Walker B.J."/>
            <person name="Lander E.S."/>
            <person name="Lindblad-Toh K."/>
        </authorList>
    </citation>
    <scope>NUCLEOTIDE SEQUENCE [LARGE SCALE GENOMIC DNA]</scope>
</reference>
<feature type="domain" description="Aminopeptidase P N-terminal" evidence="6">
    <location>
        <begin position="75"/>
        <end position="221"/>
    </location>
</feature>
<dbReference type="EMBL" id="AHAT01031095">
    <property type="status" value="NOT_ANNOTATED_CDS"/>
    <property type="molecule type" value="Genomic_DNA"/>
</dbReference>
<accession>W5N0Q2</accession>
<evidence type="ECO:0000256" key="1">
    <source>
        <dbReference type="ARBA" id="ARBA00001936"/>
    </source>
</evidence>
<dbReference type="PANTHER" id="PTHR43226:SF4">
    <property type="entry name" value="XAA-PRO AMINOPEPTIDASE 3"/>
    <property type="match status" value="1"/>
</dbReference>
<keyword evidence="8" id="KW-1185">Reference proteome</keyword>
<comment type="cofactor">
    <cofactor evidence="1">
        <name>Mn(2+)</name>
        <dbReference type="ChEBI" id="CHEBI:29035"/>
    </cofactor>
</comment>
<dbReference type="EMBL" id="AHAT01031094">
    <property type="status" value="NOT_ANNOTATED_CDS"/>
    <property type="molecule type" value="Genomic_DNA"/>
</dbReference>
<dbReference type="GO" id="GO:0030145">
    <property type="term" value="F:manganese ion binding"/>
    <property type="evidence" value="ECO:0007669"/>
    <property type="project" value="InterPro"/>
</dbReference>
<evidence type="ECO:0000313" key="8">
    <source>
        <dbReference type="Proteomes" id="UP000018468"/>
    </source>
</evidence>
<dbReference type="InterPro" id="IPR029149">
    <property type="entry name" value="Creatin/AminoP/Spt16_N"/>
</dbReference>
<dbReference type="HOGENOM" id="CLU_755544_0_0_1"/>
<evidence type="ECO:0000256" key="3">
    <source>
        <dbReference type="ARBA" id="ARBA00022723"/>
    </source>
</evidence>
<dbReference type="AlphaFoldDB" id="W5N0Q2"/>
<dbReference type="Ensembl" id="ENSLOCT00000014240.1">
    <property type="protein sequence ID" value="ENSLOCP00000014211.1"/>
    <property type="gene ID" value="ENSLOCG00000011565.1"/>
</dbReference>
<dbReference type="Bgee" id="ENSLOCG00000011565">
    <property type="expression patterns" value="Expressed in ovary and 13 other cell types or tissues"/>
</dbReference>
<dbReference type="GeneTree" id="ENSGT00940000153657"/>
<reference evidence="7" key="2">
    <citation type="submission" date="2025-08" db="UniProtKB">
        <authorList>
            <consortium name="Ensembl"/>
        </authorList>
    </citation>
    <scope>IDENTIFICATION</scope>
</reference>
<evidence type="ECO:0000313" key="7">
    <source>
        <dbReference type="Ensembl" id="ENSLOCP00000014211.1"/>
    </source>
</evidence>
<dbReference type="PANTHER" id="PTHR43226">
    <property type="entry name" value="XAA-PRO AMINOPEPTIDASE 3"/>
    <property type="match status" value="1"/>
</dbReference>
<evidence type="ECO:0000259" key="6">
    <source>
        <dbReference type="SMART" id="SM01011"/>
    </source>
</evidence>
<organism evidence="7 8">
    <name type="scientific">Lepisosteus oculatus</name>
    <name type="common">Spotted gar</name>
    <dbReference type="NCBI Taxonomy" id="7918"/>
    <lineage>
        <taxon>Eukaryota</taxon>
        <taxon>Metazoa</taxon>
        <taxon>Chordata</taxon>
        <taxon>Craniata</taxon>
        <taxon>Vertebrata</taxon>
        <taxon>Euteleostomi</taxon>
        <taxon>Actinopterygii</taxon>
        <taxon>Neopterygii</taxon>
        <taxon>Holostei</taxon>
        <taxon>Semionotiformes</taxon>
        <taxon>Lepisosteidae</taxon>
        <taxon>Lepisosteus</taxon>
    </lineage>
</organism>
<protein>
    <submittedName>
        <fullName evidence="7">X-prolyl aminopeptidase 3, mitochondrial</fullName>
    </submittedName>
</protein>
<dbReference type="Gene3D" id="3.90.230.10">
    <property type="entry name" value="Creatinase/methionine aminopeptidase superfamily"/>
    <property type="match status" value="1"/>
</dbReference>
<dbReference type="InterPro" id="IPR007865">
    <property type="entry name" value="Aminopep_P_N"/>
</dbReference>
<reference evidence="7" key="3">
    <citation type="submission" date="2025-09" db="UniProtKB">
        <authorList>
            <consortium name="Ensembl"/>
        </authorList>
    </citation>
    <scope>IDENTIFICATION</scope>
</reference>
<evidence type="ECO:0000256" key="2">
    <source>
        <dbReference type="ARBA" id="ARBA00008766"/>
    </source>
</evidence>
<dbReference type="SUPFAM" id="SSF53092">
    <property type="entry name" value="Creatinase/prolidase N-terminal domain"/>
    <property type="match status" value="1"/>
</dbReference>
<proteinExistence type="inferred from homology"/>
<keyword evidence="3" id="KW-0479">Metal-binding</keyword>
<name>W5N0Q2_LEPOC</name>
<dbReference type="Gene3D" id="3.40.350.10">
    <property type="entry name" value="Creatinase/prolidase N-terminal domain"/>
    <property type="match status" value="1"/>
</dbReference>
<dbReference type="eggNOG" id="KOG2414">
    <property type="taxonomic scope" value="Eukaryota"/>
</dbReference>
<dbReference type="Proteomes" id="UP000018468">
    <property type="component" value="Linkage group LG12"/>
</dbReference>
<dbReference type="OMA" id="TXAFIET"/>
<keyword evidence="4" id="KW-0378">Hydrolase</keyword>
<comment type="similarity">
    <text evidence="2">Belongs to the peptidase M24B family.</text>
</comment>
<dbReference type="InterPro" id="IPR052433">
    <property type="entry name" value="X-Pro_dipept-like"/>
</dbReference>
<dbReference type="SMART" id="SM01011">
    <property type="entry name" value="AMP_N"/>
    <property type="match status" value="1"/>
</dbReference>
<dbReference type="SUPFAM" id="SSF55920">
    <property type="entry name" value="Creatinase/aminopeptidase"/>
    <property type="match status" value="1"/>
</dbReference>
<dbReference type="Pfam" id="PF00557">
    <property type="entry name" value="Peptidase_M24"/>
    <property type="match status" value="1"/>
</dbReference>
<dbReference type="GO" id="GO:0070006">
    <property type="term" value="F:metalloaminopeptidase activity"/>
    <property type="evidence" value="ECO:0007669"/>
    <property type="project" value="InterPro"/>
</dbReference>
<dbReference type="InterPro" id="IPR000994">
    <property type="entry name" value="Pept_M24"/>
</dbReference>
<dbReference type="InParanoid" id="W5N0Q2"/>